<evidence type="ECO:0000313" key="2">
    <source>
        <dbReference type="Proteomes" id="UP000886740"/>
    </source>
</evidence>
<gene>
    <name evidence="1" type="ORF">H9977_07110</name>
</gene>
<dbReference type="AlphaFoldDB" id="A0A9D1X8D8"/>
<dbReference type="SUPFAM" id="SSF53335">
    <property type="entry name" value="S-adenosyl-L-methionine-dependent methyltransferases"/>
    <property type="match status" value="1"/>
</dbReference>
<accession>A0A9D1X8D8</accession>
<dbReference type="InterPro" id="IPR029063">
    <property type="entry name" value="SAM-dependent_MTases_sf"/>
</dbReference>
<name>A0A9D1X8D8_9BACT</name>
<dbReference type="Proteomes" id="UP000886740">
    <property type="component" value="Unassembled WGS sequence"/>
</dbReference>
<evidence type="ECO:0000313" key="1">
    <source>
        <dbReference type="EMBL" id="HIX74784.1"/>
    </source>
</evidence>
<organism evidence="1 2">
    <name type="scientific">Candidatus Parabacteroides intestinipullorum</name>
    <dbReference type="NCBI Taxonomy" id="2838723"/>
    <lineage>
        <taxon>Bacteria</taxon>
        <taxon>Pseudomonadati</taxon>
        <taxon>Bacteroidota</taxon>
        <taxon>Bacteroidia</taxon>
        <taxon>Bacteroidales</taxon>
        <taxon>Tannerellaceae</taxon>
        <taxon>Parabacteroides</taxon>
    </lineage>
</organism>
<reference evidence="1" key="1">
    <citation type="journal article" date="2021" name="PeerJ">
        <title>Extensive microbial diversity within the chicken gut microbiome revealed by metagenomics and culture.</title>
        <authorList>
            <person name="Gilroy R."/>
            <person name="Ravi A."/>
            <person name="Getino M."/>
            <person name="Pursley I."/>
            <person name="Horton D.L."/>
            <person name="Alikhan N.F."/>
            <person name="Baker D."/>
            <person name="Gharbi K."/>
            <person name="Hall N."/>
            <person name="Watson M."/>
            <person name="Adriaenssens E.M."/>
            <person name="Foster-Nyarko E."/>
            <person name="Jarju S."/>
            <person name="Secka A."/>
            <person name="Antonio M."/>
            <person name="Oren A."/>
            <person name="Chaudhuri R.R."/>
            <person name="La Ragione R."/>
            <person name="Hildebrand F."/>
            <person name="Pallen M.J."/>
        </authorList>
    </citation>
    <scope>NUCLEOTIDE SEQUENCE</scope>
    <source>
        <strain evidence="1">ChiGjej6B6-14162</strain>
    </source>
</reference>
<reference evidence="1" key="2">
    <citation type="submission" date="2021-04" db="EMBL/GenBank/DDBJ databases">
        <authorList>
            <person name="Gilroy R."/>
        </authorList>
    </citation>
    <scope>NUCLEOTIDE SEQUENCE</scope>
    <source>
        <strain evidence="1">ChiGjej6B6-14162</strain>
    </source>
</reference>
<sequence length="236" mass="27427">MRTGIIQSTLCRAYRFFRHHGGYGVHSPYAYHLITQVIGERRGYYAYDDIELVRKQLAQQGEWHRDLTAKEGKLLFRLANFAGARKVVQLGSNDGLAALYLTYHSRKARCVVVEPEPERARNASKVYERWGRGAIELREGDYIKQTALLKIDKIDLFVVDPANSTSDVMVATEIALSRFHDQTLLVVEHLRDNMRSMTYWEWLIKRSEPTVTIDLCTIGIAVFNRKLHKRNYKIYF</sequence>
<dbReference type="PANTHER" id="PTHR43167:SF1">
    <property type="entry name" value="PUTATIVE (AFU_ORTHOLOGUE AFUA_6G01830)-RELATED"/>
    <property type="match status" value="1"/>
</dbReference>
<dbReference type="EMBL" id="DXEL01000048">
    <property type="protein sequence ID" value="HIX74784.1"/>
    <property type="molecule type" value="Genomic_DNA"/>
</dbReference>
<protein>
    <submittedName>
        <fullName evidence="1">Uncharacterized protein</fullName>
    </submittedName>
</protein>
<proteinExistence type="predicted"/>
<comment type="caution">
    <text evidence="1">The sequence shown here is derived from an EMBL/GenBank/DDBJ whole genome shotgun (WGS) entry which is preliminary data.</text>
</comment>
<dbReference type="Gene3D" id="3.40.50.150">
    <property type="entry name" value="Vaccinia Virus protein VP39"/>
    <property type="match status" value="1"/>
</dbReference>
<dbReference type="PANTHER" id="PTHR43167">
    <property type="entry name" value="PUTATIVE (AFU_ORTHOLOGUE AFUA_6G01830)-RELATED"/>
    <property type="match status" value="1"/>
</dbReference>